<dbReference type="GO" id="GO:0005886">
    <property type="term" value="C:plasma membrane"/>
    <property type="evidence" value="ECO:0007669"/>
    <property type="project" value="UniProtKB-SubCell"/>
</dbReference>
<feature type="transmembrane region" description="Helical" evidence="10">
    <location>
        <begin position="95"/>
        <end position="114"/>
    </location>
</feature>
<evidence type="ECO:0000256" key="10">
    <source>
        <dbReference type="SAM" id="Phobius"/>
    </source>
</evidence>
<evidence type="ECO:0000256" key="9">
    <source>
        <dbReference type="RuleBase" id="RU000688"/>
    </source>
</evidence>
<evidence type="ECO:0000256" key="7">
    <source>
        <dbReference type="ARBA" id="ARBA00023170"/>
    </source>
</evidence>
<dbReference type="InParanoid" id="A0A3Q1JKR9"/>
<keyword evidence="13" id="KW-1185">Reference proteome</keyword>
<comment type="subcellular location">
    <subcellularLocation>
        <location evidence="1">Cell membrane</location>
        <topology evidence="1">Multi-pass membrane protein</topology>
    </subcellularLocation>
</comment>
<evidence type="ECO:0000313" key="13">
    <source>
        <dbReference type="Proteomes" id="UP000265040"/>
    </source>
</evidence>
<dbReference type="PANTHER" id="PTHR24249">
    <property type="entry name" value="HISTAMINE RECEPTOR-RELATED G-PROTEIN COUPLED RECEPTOR"/>
    <property type="match status" value="1"/>
</dbReference>
<sequence>MSFGPESCQTSAASGLFHTVLYLNMWLGDNKHSSYYNCCVSFCFSRFRQLHTNTNLLVLSLAVADFLVGLLQMPIEIILNQGCWLLSDFMCTVNAFLSYFLVSVSVGNLVLISVDRYVAICDPMFYYTKVTLNRVQICICLCWVFSAVHSSWILRDFAVVNTGTDYHKSLSKTTHHRNRNGTTGSFPTLFKQAQITPFHKETYSQPFSCGALQT</sequence>
<evidence type="ECO:0000313" key="12">
    <source>
        <dbReference type="Ensembl" id="ENSATEP00000033595.2"/>
    </source>
</evidence>
<proteinExistence type="inferred from homology"/>
<dbReference type="AlphaFoldDB" id="A0A3Q1JKR9"/>
<reference evidence="12" key="3">
    <citation type="submission" date="2025-09" db="UniProtKB">
        <authorList>
            <consortium name="Ensembl"/>
        </authorList>
    </citation>
    <scope>IDENTIFICATION</scope>
</reference>
<dbReference type="InterPro" id="IPR017452">
    <property type="entry name" value="GPCR_Rhodpsn_7TM"/>
</dbReference>
<dbReference type="PRINTS" id="PR00237">
    <property type="entry name" value="GPCRRHODOPSN"/>
</dbReference>
<keyword evidence="8 9" id="KW-0807">Transducer</keyword>
<dbReference type="PANTHER" id="PTHR24249:SF381">
    <property type="entry name" value="TRACE AMINE ASSOCIATED RECEPTOR 19P-RELATED"/>
    <property type="match status" value="1"/>
</dbReference>
<name>A0A3Q1JKR9_ANATE</name>
<evidence type="ECO:0000259" key="11">
    <source>
        <dbReference type="PROSITE" id="PS50262"/>
    </source>
</evidence>
<dbReference type="PROSITE" id="PS00237">
    <property type="entry name" value="G_PROTEIN_RECEP_F1_1"/>
    <property type="match status" value="1"/>
</dbReference>
<dbReference type="GO" id="GO:0001594">
    <property type="term" value="F:trace-amine receptor activity"/>
    <property type="evidence" value="ECO:0007669"/>
    <property type="project" value="TreeGrafter"/>
</dbReference>
<organism evidence="12 13">
    <name type="scientific">Anabas testudineus</name>
    <name type="common">Climbing perch</name>
    <name type="synonym">Anthias testudineus</name>
    <dbReference type="NCBI Taxonomy" id="64144"/>
    <lineage>
        <taxon>Eukaryota</taxon>
        <taxon>Metazoa</taxon>
        <taxon>Chordata</taxon>
        <taxon>Craniata</taxon>
        <taxon>Vertebrata</taxon>
        <taxon>Euteleostomi</taxon>
        <taxon>Actinopterygii</taxon>
        <taxon>Neopterygii</taxon>
        <taxon>Teleostei</taxon>
        <taxon>Neoteleostei</taxon>
        <taxon>Acanthomorphata</taxon>
        <taxon>Anabantaria</taxon>
        <taxon>Anabantiformes</taxon>
        <taxon>Anabantoidei</taxon>
        <taxon>Anabantidae</taxon>
        <taxon>Anabas</taxon>
    </lineage>
</organism>
<evidence type="ECO:0000256" key="3">
    <source>
        <dbReference type="ARBA" id="ARBA00022692"/>
    </source>
</evidence>
<evidence type="ECO:0000256" key="5">
    <source>
        <dbReference type="ARBA" id="ARBA00023040"/>
    </source>
</evidence>
<reference evidence="12" key="1">
    <citation type="submission" date="2021-04" db="EMBL/GenBank/DDBJ databases">
        <authorList>
            <consortium name="Wellcome Sanger Institute Data Sharing"/>
        </authorList>
    </citation>
    <scope>NUCLEOTIDE SEQUENCE [LARGE SCALE GENOMIC DNA]</scope>
</reference>
<evidence type="ECO:0000256" key="4">
    <source>
        <dbReference type="ARBA" id="ARBA00022989"/>
    </source>
</evidence>
<feature type="domain" description="G-protein coupled receptors family 1 profile" evidence="11">
    <location>
        <begin position="36"/>
        <end position="148"/>
    </location>
</feature>
<evidence type="ECO:0000256" key="6">
    <source>
        <dbReference type="ARBA" id="ARBA00023136"/>
    </source>
</evidence>
<dbReference type="Ensembl" id="ENSATET00000034084.2">
    <property type="protein sequence ID" value="ENSATEP00000033595.2"/>
    <property type="gene ID" value="ENSATEG00000023132.2"/>
</dbReference>
<keyword evidence="7 9" id="KW-0675">Receptor</keyword>
<dbReference type="GeneTree" id="ENSGT01050000244823"/>
<dbReference type="InterPro" id="IPR050569">
    <property type="entry name" value="TAAR"/>
</dbReference>
<dbReference type="Pfam" id="PF00001">
    <property type="entry name" value="7tm_1"/>
    <property type="match status" value="1"/>
</dbReference>
<feature type="transmembrane region" description="Helical" evidence="10">
    <location>
        <begin position="56"/>
        <end position="75"/>
    </location>
</feature>
<dbReference type="InterPro" id="IPR000276">
    <property type="entry name" value="GPCR_Rhodpsn"/>
</dbReference>
<evidence type="ECO:0000256" key="1">
    <source>
        <dbReference type="ARBA" id="ARBA00004651"/>
    </source>
</evidence>
<accession>A0A3Q1JKR9</accession>
<evidence type="ECO:0000256" key="2">
    <source>
        <dbReference type="ARBA" id="ARBA00022475"/>
    </source>
</evidence>
<dbReference type="Proteomes" id="UP000265040">
    <property type="component" value="Chromosome 21"/>
</dbReference>
<keyword evidence="5 9" id="KW-0297">G-protein coupled receptor</keyword>
<keyword evidence="4 10" id="KW-1133">Transmembrane helix</keyword>
<evidence type="ECO:0000256" key="8">
    <source>
        <dbReference type="ARBA" id="ARBA00023224"/>
    </source>
</evidence>
<dbReference type="SUPFAM" id="SSF81321">
    <property type="entry name" value="Family A G protein-coupled receptor-like"/>
    <property type="match status" value="1"/>
</dbReference>
<protein>
    <recommendedName>
        <fullName evidence="11">G-protein coupled receptors family 1 profile domain-containing protein</fullName>
    </recommendedName>
</protein>
<comment type="similarity">
    <text evidence="9">Belongs to the G-protein coupled receptor 1 family.</text>
</comment>
<dbReference type="PROSITE" id="PS50262">
    <property type="entry name" value="G_PROTEIN_RECEP_F1_2"/>
    <property type="match status" value="1"/>
</dbReference>
<dbReference type="Gene3D" id="1.20.1070.10">
    <property type="entry name" value="Rhodopsin 7-helix transmembrane proteins"/>
    <property type="match status" value="1"/>
</dbReference>
<dbReference type="OrthoDB" id="10042731at2759"/>
<feature type="transmembrane region" description="Helical" evidence="10">
    <location>
        <begin position="135"/>
        <end position="154"/>
    </location>
</feature>
<keyword evidence="3 9" id="KW-0812">Transmembrane</keyword>
<keyword evidence="2" id="KW-1003">Cell membrane</keyword>
<reference evidence="12" key="2">
    <citation type="submission" date="2025-08" db="UniProtKB">
        <authorList>
            <consortium name="Ensembl"/>
        </authorList>
    </citation>
    <scope>IDENTIFICATION</scope>
</reference>
<keyword evidence="6 10" id="KW-0472">Membrane</keyword>